<accession>A0AAN9A2T7</accession>
<dbReference type="Proteomes" id="UP001381693">
    <property type="component" value="Unassembled WGS sequence"/>
</dbReference>
<feature type="region of interest" description="Disordered" evidence="1">
    <location>
        <begin position="331"/>
        <end position="374"/>
    </location>
</feature>
<feature type="compositionally biased region" description="Basic and acidic residues" evidence="1">
    <location>
        <begin position="338"/>
        <end position="348"/>
    </location>
</feature>
<sequence length="374" mass="39627">MAGNVPQVISSAVSHPNMIPAAAPAPSSISTHMPTTVSEAVQAGVAMENITLSTLPLDGVSLQVASSLSELAATTAQVISTLGLIQSQPSLSFTQQDPSSLQMGLHHSQLGVDASQPAALQSHPAVVPSLPGVVSSITPLGTSQSTSASVSEASQLENSPSPQTVLTDLPSHLLNDRPGGNGVETQTQVSICAITSIITSCTTTTTTLCTQNQFDPSAASESECSEHPADGSGNKHTGDRKRIRKKKTLDRFPKLNVLSVTDTMVECQLETIKQKTITFKFDITDNDPQDVANKLVMTNLLPGNHAEVVVNYIEDIIRQLQANPNVLPTVCTPGLDSKSQHHSQESHARSPSASRKHKDDNDNRVRISHSYFPV</sequence>
<dbReference type="Pfam" id="PF24889">
    <property type="entry name" value="CCTL2_WNK"/>
    <property type="match status" value="1"/>
</dbReference>
<feature type="region of interest" description="Disordered" evidence="1">
    <location>
        <begin position="141"/>
        <end position="181"/>
    </location>
</feature>
<dbReference type="AlphaFoldDB" id="A0AAN9A2T7"/>
<evidence type="ECO:0000256" key="1">
    <source>
        <dbReference type="SAM" id="MobiDB-lite"/>
    </source>
</evidence>
<evidence type="ECO:0000313" key="4">
    <source>
        <dbReference type="Proteomes" id="UP001381693"/>
    </source>
</evidence>
<dbReference type="InterPro" id="IPR056865">
    <property type="entry name" value="CCTL2_WNK"/>
</dbReference>
<dbReference type="Gene3D" id="3.10.20.90">
    <property type="entry name" value="Phosphatidylinositol 3-kinase Catalytic Subunit, Chain A, domain 1"/>
    <property type="match status" value="1"/>
</dbReference>
<organism evidence="3 4">
    <name type="scientific">Halocaridina rubra</name>
    <name type="common">Hawaiian red shrimp</name>
    <dbReference type="NCBI Taxonomy" id="373956"/>
    <lineage>
        <taxon>Eukaryota</taxon>
        <taxon>Metazoa</taxon>
        <taxon>Ecdysozoa</taxon>
        <taxon>Arthropoda</taxon>
        <taxon>Crustacea</taxon>
        <taxon>Multicrustacea</taxon>
        <taxon>Malacostraca</taxon>
        <taxon>Eumalacostraca</taxon>
        <taxon>Eucarida</taxon>
        <taxon>Decapoda</taxon>
        <taxon>Pleocyemata</taxon>
        <taxon>Caridea</taxon>
        <taxon>Atyoidea</taxon>
        <taxon>Atyidae</taxon>
        <taxon>Halocaridina</taxon>
    </lineage>
</organism>
<comment type="caution">
    <text evidence="3">The sequence shown here is derived from an EMBL/GenBank/DDBJ whole genome shotgun (WGS) entry which is preliminary data.</text>
</comment>
<gene>
    <name evidence="3" type="ORF">SK128_004644</name>
</gene>
<proteinExistence type="predicted"/>
<evidence type="ECO:0000259" key="2">
    <source>
        <dbReference type="Pfam" id="PF24889"/>
    </source>
</evidence>
<keyword evidence="4" id="KW-1185">Reference proteome</keyword>
<feature type="compositionally biased region" description="Low complexity" evidence="1">
    <location>
        <begin position="142"/>
        <end position="155"/>
    </location>
</feature>
<dbReference type="EMBL" id="JAXCGZ010007816">
    <property type="protein sequence ID" value="KAK7078471.1"/>
    <property type="molecule type" value="Genomic_DNA"/>
</dbReference>
<reference evidence="3 4" key="1">
    <citation type="submission" date="2023-11" db="EMBL/GenBank/DDBJ databases">
        <title>Halocaridina rubra genome assembly.</title>
        <authorList>
            <person name="Smith C."/>
        </authorList>
    </citation>
    <scope>NUCLEOTIDE SEQUENCE [LARGE SCALE GENOMIC DNA]</scope>
    <source>
        <strain evidence="3">EP-1</strain>
        <tissue evidence="3">Whole</tissue>
    </source>
</reference>
<protein>
    <recommendedName>
        <fullName evidence="2">Serine/threonine-protein kinase WNK CCTL2 domain-containing protein</fullName>
    </recommendedName>
</protein>
<name>A0AAN9A2T7_HALRR</name>
<feature type="region of interest" description="Disordered" evidence="1">
    <location>
        <begin position="218"/>
        <end position="246"/>
    </location>
</feature>
<feature type="domain" description="Serine/threonine-protein kinase WNK CCTL2" evidence="2">
    <location>
        <begin position="253"/>
        <end position="325"/>
    </location>
</feature>
<evidence type="ECO:0000313" key="3">
    <source>
        <dbReference type="EMBL" id="KAK7078471.1"/>
    </source>
</evidence>
<feature type="compositionally biased region" description="Polar residues" evidence="1">
    <location>
        <begin position="156"/>
        <end position="166"/>
    </location>
</feature>